<dbReference type="RefSeq" id="XP_502273.1">
    <property type="nucleotide sequence ID" value="XM_502273.1"/>
</dbReference>
<evidence type="ECO:0000313" key="15">
    <source>
        <dbReference type="Proteomes" id="UP000182444"/>
    </source>
</evidence>
<dbReference type="Proteomes" id="UP000182444">
    <property type="component" value="Chromosome 1D"/>
</dbReference>
<dbReference type="GO" id="GO:0005682">
    <property type="term" value="C:U5 snRNP"/>
    <property type="evidence" value="ECO:0007669"/>
    <property type="project" value="UniProtKB-UniRule"/>
</dbReference>
<evidence type="ECO:0000256" key="4">
    <source>
        <dbReference type="ARBA" id="ARBA00022490"/>
    </source>
</evidence>
<evidence type="ECO:0000256" key="3">
    <source>
        <dbReference type="ARBA" id="ARBA00006850"/>
    </source>
</evidence>
<dbReference type="InterPro" id="IPR010920">
    <property type="entry name" value="LSM_dom_sf"/>
</dbReference>
<dbReference type="GO" id="GO:0003723">
    <property type="term" value="F:RNA binding"/>
    <property type="evidence" value="ECO:0007669"/>
    <property type="project" value="UniProtKB-KW"/>
</dbReference>
<evidence type="ECO:0000256" key="11">
    <source>
        <dbReference type="RuleBase" id="RU365053"/>
    </source>
</evidence>
<name>A0A1D8NCR2_YARLL</name>
<dbReference type="GO" id="GO:0005687">
    <property type="term" value="C:U4 snRNP"/>
    <property type="evidence" value="ECO:0007669"/>
    <property type="project" value="UniProtKB-UniRule"/>
</dbReference>
<keyword evidence="4" id="KW-0963">Cytoplasm</keyword>
<evidence type="ECO:0000256" key="10">
    <source>
        <dbReference type="ARBA" id="ARBA00023274"/>
    </source>
</evidence>
<keyword evidence="10 11" id="KW-0687">Ribonucleoprotein</keyword>
<evidence type="ECO:0000256" key="5">
    <source>
        <dbReference type="ARBA" id="ARBA00022664"/>
    </source>
</evidence>
<reference evidence="14 16" key="2">
    <citation type="submission" date="2018-07" db="EMBL/GenBank/DDBJ databases">
        <title>Draft Genome Assemblies for Five Robust Yarrowia lipolytica Strains Exhibiting High Lipid Production and Pentose Sugar Utilization and Sugar Alcohol Secretion from Undetoxified Lignocellulosic Biomass Hydrolysates.</title>
        <authorList>
            <consortium name="DOE Joint Genome Institute"/>
            <person name="Walker C."/>
            <person name="Ryu S."/>
            <person name="Na H."/>
            <person name="Zane M."/>
            <person name="LaButti K."/>
            <person name="Lipzen A."/>
            <person name="Haridas S."/>
            <person name="Barry K."/>
            <person name="Grigoriev I.V."/>
            <person name="Quarterman J."/>
            <person name="Slininger P."/>
            <person name="Dien B."/>
            <person name="Trinh C.T."/>
        </authorList>
    </citation>
    <scope>NUCLEOTIDE SEQUENCE [LARGE SCALE GENOMIC DNA]</scope>
    <source>
        <strain evidence="14 16">YB392</strain>
    </source>
</reference>
<gene>
    <name evidence="14" type="ORF">B0I71DRAFT_131132</name>
    <name evidence="13" type="ORF">YALI1_D01305g</name>
</gene>
<evidence type="ECO:0000313" key="14">
    <source>
        <dbReference type="EMBL" id="RDW26258.1"/>
    </source>
</evidence>
<dbReference type="GO" id="GO:0046540">
    <property type="term" value="C:U4/U6 x U5 tri-snRNP complex"/>
    <property type="evidence" value="ECO:0007669"/>
    <property type="project" value="UniProtKB-UniRule"/>
</dbReference>
<keyword evidence="8 11" id="KW-0508">mRNA splicing</keyword>
<dbReference type="AlphaFoldDB" id="A0A1D8NCR2"/>
<dbReference type="OrthoDB" id="25620at2759"/>
<dbReference type="InterPro" id="IPR027078">
    <property type="entry name" value="snRNP-E"/>
</dbReference>
<evidence type="ECO:0000313" key="16">
    <source>
        <dbReference type="Proteomes" id="UP000256601"/>
    </source>
</evidence>
<dbReference type="GO" id="GO:0005686">
    <property type="term" value="C:U2 snRNP"/>
    <property type="evidence" value="ECO:0007669"/>
    <property type="project" value="UniProtKB-UniRule"/>
</dbReference>
<dbReference type="GO" id="GO:0005685">
    <property type="term" value="C:U1 snRNP"/>
    <property type="evidence" value="ECO:0007669"/>
    <property type="project" value="UniProtKB-UniRule"/>
</dbReference>
<evidence type="ECO:0000256" key="9">
    <source>
        <dbReference type="ARBA" id="ARBA00023242"/>
    </source>
</evidence>
<dbReference type="eggNOG" id="KOG1774">
    <property type="taxonomic scope" value="Eukaryota"/>
</dbReference>
<evidence type="ECO:0000313" key="13">
    <source>
        <dbReference type="EMBL" id="AOW03412.1"/>
    </source>
</evidence>
<evidence type="ECO:0000256" key="1">
    <source>
        <dbReference type="ARBA" id="ARBA00004123"/>
    </source>
</evidence>
<organism evidence="13 15">
    <name type="scientific">Yarrowia lipolytica</name>
    <name type="common">Candida lipolytica</name>
    <dbReference type="NCBI Taxonomy" id="4952"/>
    <lineage>
        <taxon>Eukaryota</taxon>
        <taxon>Fungi</taxon>
        <taxon>Dikarya</taxon>
        <taxon>Ascomycota</taxon>
        <taxon>Saccharomycotina</taxon>
        <taxon>Dipodascomycetes</taxon>
        <taxon>Dipodascales</taxon>
        <taxon>Dipodascales incertae sedis</taxon>
        <taxon>Yarrowia</taxon>
    </lineage>
</organism>
<reference evidence="13 15" key="1">
    <citation type="journal article" date="2016" name="PLoS ONE">
        <title>Sequence Assembly of Yarrowia lipolytica Strain W29/CLIB89 Shows Transposable Element Diversity.</title>
        <authorList>
            <person name="Magnan C."/>
            <person name="Yu J."/>
            <person name="Chang I."/>
            <person name="Jahn E."/>
            <person name="Kanomata Y."/>
            <person name="Wu J."/>
            <person name="Zeller M."/>
            <person name="Oakes M."/>
            <person name="Baldi P."/>
            <person name="Sandmeyer S."/>
        </authorList>
    </citation>
    <scope>NUCLEOTIDE SEQUENCE [LARGE SCALE GENOMIC DNA]</scope>
    <source>
        <strain evidence="13">CLIB89</strain>
        <strain evidence="15">CLIB89(W29)</strain>
    </source>
</reference>
<dbReference type="Gene3D" id="2.30.30.100">
    <property type="match status" value="1"/>
</dbReference>
<dbReference type="SUPFAM" id="SSF50182">
    <property type="entry name" value="Sm-like ribonucleoproteins"/>
    <property type="match status" value="1"/>
</dbReference>
<dbReference type="InterPro" id="IPR047575">
    <property type="entry name" value="Sm"/>
</dbReference>
<evidence type="ECO:0000256" key="2">
    <source>
        <dbReference type="ARBA" id="ARBA00004496"/>
    </source>
</evidence>
<dbReference type="VEuPathDB" id="FungiDB:YALI0_D01155g"/>
<dbReference type="InterPro" id="IPR001163">
    <property type="entry name" value="Sm_dom_euk/arc"/>
</dbReference>
<keyword evidence="9 11" id="KW-0539">Nucleus</keyword>
<dbReference type="SMART" id="SM00651">
    <property type="entry name" value="Sm"/>
    <property type="match status" value="1"/>
</dbReference>
<dbReference type="EMBL" id="KZ858982">
    <property type="protein sequence ID" value="RDW26258.1"/>
    <property type="molecule type" value="Genomic_DNA"/>
</dbReference>
<dbReference type="KEGG" id="yli:2910419"/>
<dbReference type="Proteomes" id="UP000256601">
    <property type="component" value="Unassembled WGS sequence"/>
</dbReference>
<accession>A0A1D8NCR2</accession>
<dbReference type="GO" id="GO:0005737">
    <property type="term" value="C:cytoplasm"/>
    <property type="evidence" value="ECO:0007669"/>
    <property type="project" value="UniProtKB-SubCell"/>
</dbReference>
<evidence type="ECO:0000259" key="12">
    <source>
        <dbReference type="PROSITE" id="PS52002"/>
    </source>
</evidence>
<dbReference type="PROSITE" id="PS52002">
    <property type="entry name" value="SM"/>
    <property type="match status" value="1"/>
</dbReference>
<dbReference type="CDD" id="cd01718">
    <property type="entry name" value="Sm_E"/>
    <property type="match status" value="1"/>
</dbReference>
<dbReference type="Pfam" id="PF01423">
    <property type="entry name" value="LSM"/>
    <property type="match status" value="1"/>
</dbReference>
<dbReference type="GO" id="GO:0000387">
    <property type="term" value="P:spliceosomal snRNP assembly"/>
    <property type="evidence" value="ECO:0007669"/>
    <property type="project" value="UniProtKB-UniRule"/>
</dbReference>
<keyword evidence="5 11" id="KW-0507">mRNA processing</keyword>
<dbReference type="PANTHER" id="PTHR11193">
    <property type="entry name" value="SMALL NUCLEAR RIBONUCLEOPROTEIN E"/>
    <property type="match status" value="1"/>
</dbReference>
<dbReference type="VEuPathDB" id="FungiDB:YALI1_D01305g"/>
<evidence type="ECO:0000256" key="8">
    <source>
        <dbReference type="ARBA" id="ARBA00023187"/>
    </source>
</evidence>
<proteinExistence type="inferred from homology"/>
<feature type="domain" description="Sm" evidence="12">
    <location>
        <begin position="14"/>
        <end position="85"/>
    </location>
</feature>
<keyword evidence="6 11" id="KW-0747">Spliceosome</keyword>
<evidence type="ECO:0000256" key="6">
    <source>
        <dbReference type="ARBA" id="ARBA00022728"/>
    </source>
</evidence>
<protein>
    <recommendedName>
        <fullName evidence="11">Small nuclear ribonucleoprotein E</fullName>
        <shortName evidence="11">snRNP-E</shortName>
    </recommendedName>
    <alternativeName>
        <fullName evidence="11">Sm protein E</fullName>
    </alternativeName>
</protein>
<keyword evidence="7 11" id="KW-0694">RNA-binding</keyword>
<dbReference type="GO" id="GO:0071014">
    <property type="term" value="C:post-mRNA release spliceosomal complex"/>
    <property type="evidence" value="ECO:0007669"/>
    <property type="project" value="EnsemblFungi"/>
</dbReference>
<comment type="similarity">
    <text evidence="3 11">Belongs to the snRNP Sm proteins family.</text>
</comment>
<sequence length="85" mass="9784">MSDRLQQRVMLVPIKVLFKFLQLHATVQVWLFEQSDTRIQGTLVGFDEFMNVVLEDAIQICGDKERKIGKIMLKGDNITLISNMS</sequence>
<comment type="subcellular location">
    <subcellularLocation>
        <location evidence="2">Cytoplasm</location>
    </subcellularLocation>
    <subcellularLocation>
        <location evidence="1 11">Nucleus</location>
    </subcellularLocation>
</comment>
<dbReference type="GeneID" id="2910419"/>
<dbReference type="OMA" id="VPPINCI"/>
<comment type="function">
    <text evidence="11">Involved in pre-mRNA splicing. Binds and is required for the stability of snRNA U1, U2, U4 and U5 which contain a highly conserved structural motif called the Sm binding site. Involved in cap modification.</text>
</comment>
<dbReference type="EMBL" id="CP017556">
    <property type="protein sequence ID" value="AOW03412.1"/>
    <property type="molecule type" value="Genomic_DNA"/>
</dbReference>
<evidence type="ECO:0000256" key="7">
    <source>
        <dbReference type="ARBA" id="ARBA00022884"/>
    </source>
</evidence>